<keyword evidence="3" id="KW-1185">Reference proteome</keyword>
<accession>A0AAX3XFM4</accession>
<evidence type="ECO:0000313" key="2">
    <source>
        <dbReference type="EMBL" id="WIM80185.1"/>
    </source>
</evidence>
<dbReference type="EMBL" id="CP126975">
    <property type="protein sequence ID" value="WIM80185.1"/>
    <property type="molecule type" value="Genomic_DNA"/>
</dbReference>
<dbReference type="Pfam" id="PF18406">
    <property type="entry name" value="DUF1281_C"/>
    <property type="match status" value="1"/>
</dbReference>
<gene>
    <name evidence="2" type="ORF">QP018_02830</name>
</gene>
<dbReference type="RefSeq" id="WP_285093647.1">
    <property type="nucleotide sequence ID" value="NZ_CP126975.1"/>
</dbReference>
<dbReference type="SUPFAM" id="SSF160940">
    <property type="entry name" value="Api92-like"/>
    <property type="match status" value="1"/>
</dbReference>
<reference evidence="2 3" key="1">
    <citation type="submission" date="2023-06" db="EMBL/GenBank/DDBJ databases">
        <title>Complete Genome Sequence of Gallibacterium anatis Strain BJF12, Isolated from a chicken with diarrhea.</title>
        <authorList>
            <person name="Guo F."/>
            <person name="Bu W."/>
            <person name="Xu F."/>
            <person name="Wen T."/>
        </authorList>
    </citation>
    <scope>NUCLEOTIDE SEQUENCE [LARGE SCALE GENOMIC DNA]</scope>
    <source>
        <strain evidence="2 3">BJF12</strain>
    </source>
</reference>
<protein>
    <recommendedName>
        <fullName evidence="1">YubB ferredoxin-like domain-containing protein</fullName>
    </recommendedName>
</protein>
<feature type="domain" description="YubB ferredoxin-like" evidence="1">
    <location>
        <begin position="86"/>
        <end position="164"/>
    </location>
</feature>
<evidence type="ECO:0000259" key="1">
    <source>
        <dbReference type="Pfam" id="PF18406"/>
    </source>
</evidence>
<dbReference type="InterPro" id="IPR041329">
    <property type="entry name" value="YubB_C"/>
</dbReference>
<sequence length="185" mass="22273">MPNWCENRLEITANTAEELKTVLESVIRINNINKDHYKYDEFILDFELLLPMPKELNPEIDSNYLENFEKYGAGDWYEWRYKYWGVKWNANTQYCPDYDANNTEYSIDFDTPWCAPEAWFKVLIKKFPDVKFKLIYFEPGMFFAGIYSSIDAENCYYQYPESTSEVKLLAKEFGYEDEDWHFDSE</sequence>
<dbReference type="AlphaFoldDB" id="A0AAX3XFM4"/>
<name>A0AAX3XFM4_9PAST</name>
<dbReference type="Proteomes" id="UP001226750">
    <property type="component" value="Chromosome"/>
</dbReference>
<evidence type="ECO:0000313" key="3">
    <source>
        <dbReference type="Proteomes" id="UP001226750"/>
    </source>
</evidence>
<proteinExistence type="predicted"/>
<dbReference type="Gene3D" id="3.30.70.1270">
    <property type="entry name" value="Api92-like domains"/>
    <property type="match status" value="1"/>
</dbReference>
<organism evidence="2 3">
    <name type="scientific">Gallibacterium anatis</name>
    <dbReference type="NCBI Taxonomy" id="750"/>
    <lineage>
        <taxon>Bacteria</taxon>
        <taxon>Pseudomonadati</taxon>
        <taxon>Pseudomonadota</taxon>
        <taxon>Gammaproteobacteria</taxon>
        <taxon>Pasteurellales</taxon>
        <taxon>Pasteurellaceae</taxon>
        <taxon>Gallibacterium</taxon>
    </lineage>
</organism>